<accession>A0AA35PHV9</accession>
<gene>
    <name evidence="1" type="ORF">PODLI_1B006111</name>
</gene>
<protein>
    <submittedName>
        <fullName evidence="1">Uncharacterized protein</fullName>
    </submittedName>
</protein>
<sequence>MLQHYALHVEPRHFLLKVKGVETVTKRGLTQAGCLPRNFRINSMLLVASYGSSSRDYPKLNLGRLCSFSSSSCSLQLK</sequence>
<evidence type="ECO:0000313" key="2">
    <source>
        <dbReference type="Proteomes" id="UP001178461"/>
    </source>
</evidence>
<dbReference type="AlphaFoldDB" id="A0AA35PHV9"/>
<name>A0AA35PHV9_9SAUR</name>
<evidence type="ECO:0000313" key="1">
    <source>
        <dbReference type="EMBL" id="CAI5789521.1"/>
    </source>
</evidence>
<dbReference type="EMBL" id="OX395138">
    <property type="protein sequence ID" value="CAI5789521.1"/>
    <property type="molecule type" value="Genomic_DNA"/>
</dbReference>
<organism evidence="1 2">
    <name type="scientific">Podarcis lilfordi</name>
    <name type="common">Lilford's wall lizard</name>
    <dbReference type="NCBI Taxonomy" id="74358"/>
    <lineage>
        <taxon>Eukaryota</taxon>
        <taxon>Metazoa</taxon>
        <taxon>Chordata</taxon>
        <taxon>Craniata</taxon>
        <taxon>Vertebrata</taxon>
        <taxon>Euteleostomi</taxon>
        <taxon>Lepidosauria</taxon>
        <taxon>Squamata</taxon>
        <taxon>Bifurcata</taxon>
        <taxon>Unidentata</taxon>
        <taxon>Episquamata</taxon>
        <taxon>Laterata</taxon>
        <taxon>Lacertibaenia</taxon>
        <taxon>Lacertidae</taxon>
        <taxon>Podarcis</taxon>
    </lineage>
</organism>
<keyword evidence="2" id="KW-1185">Reference proteome</keyword>
<proteinExistence type="predicted"/>
<reference evidence="1" key="1">
    <citation type="submission" date="2022-12" db="EMBL/GenBank/DDBJ databases">
        <authorList>
            <person name="Alioto T."/>
            <person name="Alioto T."/>
            <person name="Gomez Garrido J."/>
        </authorList>
    </citation>
    <scope>NUCLEOTIDE SEQUENCE</scope>
</reference>
<dbReference type="Proteomes" id="UP001178461">
    <property type="component" value="Chromosome 13"/>
</dbReference>